<organism evidence="4 5">
    <name type="scientific">Wansuia hejianensis</name>
    <dbReference type="NCBI Taxonomy" id="2763667"/>
    <lineage>
        <taxon>Bacteria</taxon>
        <taxon>Bacillati</taxon>
        <taxon>Bacillota</taxon>
        <taxon>Clostridia</taxon>
        <taxon>Lachnospirales</taxon>
        <taxon>Lachnospiraceae</taxon>
        <taxon>Wansuia</taxon>
    </lineage>
</organism>
<evidence type="ECO:0000313" key="5">
    <source>
        <dbReference type="Proteomes" id="UP000601522"/>
    </source>
</evidence>
<dbReference type="PROSITE" id="PS50983">
    <property type="entry name" value="FE_B12_PBP"/>
    <property type="match status" value="1"/>
</dbReference>
<proteinExistence type="inferred from homology"/>
<dbReference type="AlphaFoldDB" id="A0A926IMP7"/>
<dbReference type="PANTHER" id="PTHR30535">
    <property type="entry name" value="VITAMIN B12-BINDING PROTEIN"/>
    <property type="match status" value="1"/>
</dbReference>
<dbReference type="RefSeq" id="WP_249322685.1">
    <property type="nucleotide sequence ID" value="NZ_JACRTK010000001.1"/>
</dbReference>
<feature type="signal peptide" evidence="2">
    <location>
        <begin position="1"/>
        <end position="20"/>
    </location>
</feature>
<dbReference type="Pfam" id="PF01497">
    <property type="entry name" value="Peripla_BP_2"/>
    <property type="match status" value="1"/>
</dbReference>
<dbReference type="PANTHER" id="PTHR30535:SF34">
    <property type="entry name" value="MOLYBDATE-BINDING PROTEIN MOLA"/>
    <property type="match status" value="1"/>
</dbReference>
<dbReference type="EMBL" id="JACRTK010000001">
    <property type="protein sequence ID" value="MBC8589873.1"/>
    <property type="molecule type" value="Genomic_DNA"/>
</dbReference>
<dbReference type="Gene3D" id="3.40.50.1980">
    <property type="entry name" value="Nitrogenase molybdenum iron protein domain"/>
    <property type="match status" value="2"/>
</dbReference>
<reference evidence="4 5" key="1">
    <citation type="submission" date="2020-08" db="EMBL/GenBank/DDBJ databases">
        <title>Genome public.</title>
        <authorList>
            <person name="Liu C."/>
            <person name="Sun Q."/>
        </authorList>
    </citation>
    <scope>NUCLEOTIDE SEQUENCE [LARGE SCALE GENOMIC DNA]</scope>
    <source>
        <strain evidence="4 5">NSJ-26</strain>
    </source>
</reference>
<comment type="similarity">
    <text evidence="1">Belongs to the bacterial solute-binding protein 8 family.</text>
</comment>
<evidence type="ECO:0000313" key="4">
    <source>
        <dbReference type="EMBL" id="MBC8589873.1"/>
    </source>
</evidence>
<keyword evidence="5" id="KW-1185">Reference proteome</keyword>
<evidence type="ECO:0000256" key="1">
    <source>
        <dbReference type="ARBA" id="ARBA00008814"/>
    </source>
</evidence>
<dbReference type="InterPro" id="IPR050902">
    <property type="entry name" value="ABC_Transporter_SBP"/>
</dbReference>
<dbReference type="InterPro" id="IPR002491">
    <property type="entry name" value="ABC_transptr_periplasmic_BD"/>
</dbReference>
<gene>
    <name evidence="4" type="ORF">H8689_01785</name>
</gene>
<accession>A0A926IMP7</accession>
<name>A0A926IMP7_9FIRM</name>
<feature type="domain" description="Fe/B12 periplasmic-binding" evidence="3">
    <location>
        <begin position="57"/>
        <end position="311"/>
    </location>
</feature>
<evidence type="ECO:0000256" key="2">
    <source>
        <dbReference type="SAM" id="SignalP"/>
    </source>
</evidence>
<evidence type="ECO:0000259" key="3">
    <source>
        <dbReference type="PROSITE" id="PS50983"/>
    </source>
</evidence>
<dbReference type="SUPFAM" id="SSF53807">
    <property type="entry name" value="Helical backbone' metal receptor"/>
    <property type="match status" value="1"/>
</dbReference>
<dbReference type="Proteomes" id="UP000601522">
    <property type="component" value="Unassembled WGS sequence"/>
</dbReference>
<dbReference type="PROSITE" id="PS51257">
    <property type="entry name" value="PROKAR_LIPOPROTEIN"/>
    <property type="match status" value="1"/>
</dbReference>
<protein>
    <submittedName>
        <fullName evidence="4">ABC transporter substrate-binding protein</fullName>
    </submittedName>
</protein>
<keyword evidence="2" id="KW-0732">Signal</keyword>
<comment type="caution">
    <text evidence="4">The sequence shown here is derived from an EMBL/GenBank/DDBJ whole genome shotgun (WGS) entry which is preliminary data.</text>
</comment>
<dbReference type="GO" id="GO:0071281">
    <property type="term" value="P:cellular response to iron ion"/>
    <property type="evidence" value="ECO:0007669"/>
    <property type="project" value="TreeGrafter"/>
</dbReference>
<dbReference type="CDD" id="cd01143">
    <property type="entry name" value="YvrC"/>
    <property type="match status" value="1"/>
</dbReference>
<sequence length="312" mass="34073">MKRFISVALMLVMIATFVTGCQQAPKQGAETPKDNEGPTTIVDPTGNEIIIPENIKSIVSMAPSITEVLVELGFKDKIVAVDNNSLSLEGIPEDIPHIDMMAPDVEELITLNPDLILASSISMGGGEDPLAQLKEEGITIAYIPSSNSIEGVYSDIIFISKVLDVEDKGQDIVNNMKEKIDDIKKIGDTITDKKSVYFEIGAAPDLYSFGNGVFLNEMIELIGATNILADQESWIGVSEEAVISANPDVIITNVNYIENATEEIKSRDGWENINAIKNDEVYYVDNMASSLPNHNIIKALDEMAKAVYPDKY</sequence>
<feature type="chain" id="PRO_5038844623" evidence="2">
    <location>
        <begin position="21"/>
        <end position="312"/>
    </location>
</feature>